<keyword evidence="5" id="KW-0963">Cytoplasm</keyword>
<keyword evidence="6" id="KW-0539">Nucleus</keyword>
<dbReference type="Pfam" id="PF20927">
    <property type="entry name" value="Htt_C-HEAT"/>
    <property type="match status" value="1"/>
</dbReference>
<dbReference type="EMBL" id="LSMT01000041">
    <property type="protein sequence ID" value="PFX31078.1"/>
    <property type="molecule type" value="Genomic_DNA"/>
</dbReference>
<sequence length="3038" mass="337639">MSLAAADKLLKIFDALKNFREGIPVADPNPLLAKKKETLLSKKDRISYLNTIPELVCSSGIRSLPEFPKILAITVDSLLISCDDKESDVRLVAGESLNKLIKGLMDSFIGRILVELYKEIKKNDSARSLRAALSRFGDLCHLIRPQKCRPFIANLLPCIARVSTRTEETIQETLANAMQKIMSVLGSFTGDKEVKQLLKTFLPNLRSSSATTRRTAASSLVVICQYSRKPSFFYEWLLNILLGLVLPFHEDKDSTVYLGVLMCLRHMIPNLDSSSSCDHQMRGLRGSFGSQRSYSGDGTLGVEQIQGSQLLQVYEVIMYCTKHSNHNVVTASLETLLQLLRAPPPALLSILLSTEGITPSANSDTTKQELEFLEEAPSEDEPTMSELETASIAESTASTVDTGVGSSIATDFDTEQTSVDEMLRSAELDRLRLHSGSVGDDCQTREEAEEGGDVFDSSMSQPKTENRRTSRSLSDPGYAAETDNNVSDDATQHETQVSHGTFDHVAHRDSDGLELTTIEEDTIRTESVSTQEVRLLVERSFQIDAVTCRGVPLVHCVRLMCSFLLSGNPGEMLSDSSVRVSVKSLALSSIAQAVKLHPEAFLVRILPESSEDSDSEEFHRSSPQLVRDVLLFSGHGDPQLRGSLATVIGNVVGTGLEKGRLDFDTWCIDNCQEMETVPFGLEDLISVLKSILQDETPVAIRQACVALKSCFFLLCSSKHSKVALDLLNTISTLKDNSYWLVKVELLEILGEVDFRLLTLLKHKFEYLQESGMHKLFKTNLQEDLINDVLLHLLEDDDIRVRQSAAKCIVSIVPRLFHSLNSDKQALVVSAAQSQISSLFIQESHYKAYYTHSVIDANLSRIVTLIGKKLNHSTSRTSLLGCIHVLSLLVETFPVASYPEAYGCSVSISCQSPLPTHPIGPFSSPSRPSSPSASCTGGGGPLSLVMGSMMSSWLAYDLFAHQQLLQIAGNILFGAGCSGVRVSLKMHSERRPSDEPISSADHWSVFTDNTLAPQAEKLVFHLARILNIFSHVVDHTTPGAHSFKIPFPGQNKDKQQSGAIPGVAAPQTPPSALAVSNSASTVPKRLLTKTKRALSEADLHQASSDKPLSPSKSQGGVGQSAESEQNTQTPPPKSSIGTFHHIPHYMKLYDIIKGAYANNQVSLLAPAEDKFCQFLSATLDSLSLLLEVTAFADIGKHVEEILGYLQVCVKLEAKKTLLCVQQLLRAMFGVNALSQPELIQSSAVPPCLATSRVTVPPQVEMVCVDESFYHICFVHPLMLVTQSLQKLKQKEEVKEKEKEVEGLGGIGVFIKRLRTKAASSIRPPVKLDKQSPIHSYIRWFEPLVIRALKEYTLSTNVILQQQVLSLLAQLIRLRVNYSLLDSDQVFVSYIKKQFEFIDAGQIKSCDTFLPHIFQFLVLLSYECYQPKFNQAKAIVGMPRIIQLCDGIMAGGQPAQTHAIPALQPIIHDLFVLRTSGGSEIGKDLETQREVVVSMLLRLVYYPEVLEMLVTVLNCYQRDEVKWKDLSGQIIDLLLPLLANQKVHVESEYGTEMLQAVFAAVAPGSLWPVDVLLRVLFSSFDQSDAFKRWLATTLVVLQTLMAQVTEDILLSRIDQSGFRPKCVNMMDKPLLPIEVFVNFLFYVVETSANHVNMETRNSFVNLRSPSEEAFLMKLFGSLLSCVTHLLKSANFKKVSQLASSSPIIHPSVDLINESLSHLVDTHPVLVLQWCHVLRQLKYMDTQFWFGFFDTGVRLSTASSSNIELEGPTLNKDVTRVGVILIYCDLLITQHMEQGSLNYSQVGTLLRMSLEDLVQMTNEPPIQGVLNILYSTQEGSKLLLETFSSSRALHETIKRPSLTRDLLNCMKGVHQSQSVYLIKILADNFLNSTYQSVARMAERLICKKLESCINGQKVVPSQELLEDELRSVCQSIASKKEMIRNQMLLSLVTKILPSSPPVERDMPCNEDLASSMKNYTIDQEWFCRLAQQCCFAAHPKDQKSGAIIAREAIQMLSVLSAKDVSGVINHENFDISLLEECISLGVERTLLLTSRRQNGEEIASDILNNAEHFENHDVDQLLLISKLALFSKIDQVAKDVIRTRTFRDNENSTKLQCFHMTPDRLSALCNDADWCRKVTSLARALVVLAGAIPTLPKHCKIPESGQETLFQFVFVPLAMVHCSLENGKRPCSTELKSNLECLAKFLNLDCAKSIGGLEFFPLVCSAINHVHVLLNAVDGSGDKDEEGFFTDQVKVDMEDEGVQIARKACGEISQLIHRLLTILKPGSAQKPSLPQFLVRPFRDTIVGLARHPLVNSYARTLPLVWKMGWAPVPEGPLKTELPPLPIEILKEKDVLDEFVKRVNLIGWTSRQQFEETWAALLGVISSPPLPDTVSTEEDMESTHSCCLAVRCISELLLQTTLYPVPGNPTTSAYLHKPRHRDLPFLGSRAGKKLTFVRGMIEEEFVSVCCTGTGRAFISDEDLKPARSASVRRSNSFLCLNSSSAMWLTNRMLFDHPLYGLNIDRVLGFHDYTLGQISVGALHSQAQNELQERYDSEDDSAVVVSLPRMPQPEKLDIKSCEQFLLELFEQWMSPYIHPRTPLALLSEATKALLVLSDLFVDGTHFEWVLETLSELHHNHSAEDDLLIQYLLPTLCKALAFLKTEGATADRVCKIVESSLRSPHVPLQISGLYGAMYLLEIQVASISALLLPILTDFLGKKLTLINGAVSMAEHHLLVMWSTAFFVLERYADEISDQELKANLLKNAVRIASSNEDSTPTCVYQAIIRGLERLVVSFALSSAESDSLVKLSVDRLSMQNPQRAISALGLLVTCMYTGKIGDRPSGIYPPADSVEFPTEDILIIAMERVTVLFDRIRKGVPSEARVVARVLPPLLLDFFPAQEIMNKVIGEFLSSRQPHPELMAQVLFKVFEGLHSQGQQTEVRDWVLLSLGSFIQRTPLSMAVWSLTCFFISASNNKWIRALFSYIVGRMGKLEDIDVRIFCAAAMDFYRTQNLDATDKETLISTFRRAAQTSAPYREFIECCQSER</sequence>
<comment type="similarity">
    <text evidence="4">Belongs to the huntingtin family.</text>
</comment>
<evidence type="ECO:0000313" key="9">
    <source>
        <dbReference type="Proteomes" id="UP000225706"/>
    </source>
</evidence>
<comment type="caution">
    <text evidence="8">The sequence shown here is derived from an EMBL/GenBank/DDBJ whole genome shotgun (WGS) entry which is preliminary data.</text>
</comment>
<dbReference type="InterPro" id="IPR028426">
    <property type="entry name" value="Huntingtin_fam"/>
</dbReference>
<dbReference type="InterPro" id="IPR016024">
    <property type="entry name" value="ARM-type_fold"/>
</dbReference>
<dbReference type="Pfam" id="PF12372">
    <property type="entry name" value="Htt_N-HEAT"/>
    <property type="match status" value="2"/>
</dbReference>
<name>A0A2B4SR49_STYPI</name>
<proteinExistence type="inferred from homology"/>
<gene>
    <name evidence="8" type="primary">Htt</name>
    <name evidence="8" type="ORF">AWC38_SpisGene4152</name>
</gene>
<dbReference type="PANTHER" id="PTHR10170:SF10">
    <property type="entry name" value="HUNTINGTIN"/>
    <property type="match status" value="1"/>
</dbReference>
<dbReference type="Pfam" id="PF20926">
    <property type="entry name" value="Htt_N-HEAT_1"/>
    <property type="match status" value="1"/>
</dbReference>
<keyword evidence="9" id="KW-1185">Reference proteome</keyword>
<dbReference type="OrthoDB" id="10065698at2759"/>
<evidence type="ECO:0000256" key="3">
    <source>
        <dbReference type="ARBA" id="ARBA00004496"/>
    </source>
</evidence>
<dbReference type="InterPro" id="IPR024613">
    <property type="entry name" value="Huntingtin_N_HEAT_rpt-2"/>
</dbReference>
<feature type="region of interest" description="Disordered" evidence="7">
    <location>
        <begin position="393"/>
        <end position="413"/>
    </location>
</feature>
<evidence type="ECO:0000256" key="4">
    <source>
        <dbReference type="ARBA" id="ARBA00007153"/>
    </source>
</evidence>
<reference evidence="9" key="1">
    <citation type="journal article" date="2017" name="bioRxiv">
        <title>Comparative analysis of the genomes of Stylophora pistillata and Acropora digitifera provides evidence for extensive differences between species of corals.</title>
        <authorList>
            <person name="Voolstra C.R."/>
            <person name="Li Y."/>
            <person name="Liew Y.J."/>
            <person name="Baumgarten S."/>
            <person name="Zoccola D."/>
            <person name="Flot J.-F."/>
            <person name="Tambutte S."/>
            <person name="Allemand D."/>
            <person name="Aranda M."/>
        </authorList>
    </citation>
    <scope>NUCLEOTIDE SEQUENCE [LARGE SCALE GENOMIC DNA]</scope>
</reference>
<evidence type="ECO:0000256" key="5">
    <source>
        <dbReference type="ARBA" id="ARBA00022490"/>
    </source>
</evidence>
<dbReference type="Pfam" id="PF20925">
    <property type="entry name" value="Htt_bridge"/>
    <property type="match status" value="1"/>
</dbReference>
<dbReference type="GO" id="GO:0005737">
    <property type="term" value="C:cytoplasm"/>
    <property type="evidence" value="ECO:0007669"/>
    <property type="project" value="UniProtKB-SubCell"/>
</dbReference>
<evidence type="ECO:0000313" key="8">
    <source>
        <dbReference type="EMBL" id="PFX31078.1"/>
    </source>
</evidence>
<dbReference type="PRINTS" id="PR00375">
    <property type="entry name" value="HUNTINGTIN"/>
</dbReference>
<dbReference type="InterPro" id="IPR011989">
    <property type="entry name" value="ARM-like"/>
</dbReference>
<dbReference type="Proteomes" id="UP000225706">
    <property type="component" value="Unassembled WGS sequence"/>
</dbReference>
<evidence type="ECO:0000256" key="1">
    <source>
        <dbReference type="ARBA" id="ARBA00002907"/>
    </source>
</evidence>
<dbReference type="Gene3D" id="1.25.10.10">
    <property type="entry name" value="Leucine-rich Repeat Variant"/>
    <property type="match status" value="2"/>
</dbReference>
<dbReference type="InterPro" id="IPR048411">
    <property type="entry name" value="Htt_N_HEAT_rpt-1"/>
</dbReference>
<evidence type="ECO:0000256" key="6">
    <source>
        <dbReference type="ARBA" id="ARBA00023242"/>
    </source>
</evidence>
<comment type="subcellular location">
    <subcellularLocation>
        <location evidence="3">Cytoplasm</location>
    </subcellularLocation>
    <subcellularLocation>
        <location evidence="2">Nucleus</location>
    </subcellularLocation>
</comment>
<dbReference type="InterPro" id="IPR048413">
    <property type="entry name" value="Htt_C-HEAT_rpt"/>
</dbReference>
<evidence type="ECO:0000256" key="2">
    <source>
        <dbReference type="ARBA" id="ARBA00004123"/>
    </source>
</evidence>
<organism evidence="8 9">
    <name type="scientific">Stylophora pistillata</name>
    <name type="common">Smooth cauliflower coral</name>
    <dbReference type="NCBI Taxonomy" id="50429"/>
    <lineage>
        <taxon>Eukaryota</taxon>
        <taxon>Metazoa</taxon>
        <taxon>Cnidaria</taxon>
        <taxon>Anthozoa</taxon>
        <taxon>Hexacorallia</taxon>
        <taxon>Scleractinia</taxon>
        <taxon>Astrocoeniina</taxon>
        <taxon>Pocilloporidae</taxon>
        <taxon>Stylophora</taxon>
    </lineage>
</organism>
<accession>A0A2B4SR49</accession>
<dbReference type="InterPro" id="IPR048412">
    <property type="entry name" value="Htt_bridge"/>
</dbReference>
<feature type="compositionally biased region" description="Polar residues" evidence="7">
    <location>
        <begin position="482"/>
        <end position="499"/>
    </location>
</feature>
<dbReference type="STRING" id="50429.A0A2B4SR49"/>
<comment type="function">
    <text evidence="1">May play a role in microtubule-mediated transport or vesicle function.</text>
</comment>
<evidence type="ECO:0000256" key="7">
    <source>
        <dbReference type="SAM" id="MobiDB-lite"/>
    </source>
</evidence>
<dbReference type="InterPro" id="IPR000091">
    <property type="entry name" value="Huntingtin"/>
</dbReference>
<dbReference type="PANTHER" id="PTHR10170">
    <property type="entry name" value="HUNTINGTON DISEASE PROTEIN"/>
    <property type="match status" value="1"/>
</dbReference>
<feature type="region of interest" description="Disordered" evidence="7">
    <location>
        <begin position="1042"/>
        <end position="1079"/>
    </location>
</feature>
<dbReference type="GO" id="GO:0005634">
    <property type="term" value="C:nucleus"/>
    <property type="evidence" value="ECO:0007669"/>
    <property type="project" value="UniProtKB-SubCell"/>
</dbReference>
<feature type="compositionally biased region" description="Polar residues" evidence="7">
    <location>
        <begin position="1100"/>
        <end position="1127"/>
    </location>
</feature>
<dbReference type="SUPFAM" id="SSF48371">
    <property type="entry name" value="ARM repeat"/>
    <property type="match status" value="2"/>
</dbReference>
<protein>
    <submittedName>
        <fullName evidence="8">Huntingtin</fullName>
    </submittedName>
</protein>
<feature type="region of interest" description="Disordered" evidence="7">
    <location>
        <begin position="1095"/>
        <end position="1136"/>
    </location>
</feature>
<feature type="region of interest" description="Disordered" evidence="7">
    <location>
        <begin position="435"/>
        <end position="508"/>
    </location>
</feature>